<dbReference type="InterPro" id="IPR041682">
    <property type="entry name" value="AAA_14"/>
</dbReference>
<dbReference type="Pfam" id="PF13635">
    <property type="entry name" value="DUF4143"/>
    <property type="match status" value="1"/>
</dbReference>
<gene>
    <name evidence="3" type="ORF">NCTC11088_01074</name>
</gene>
<dbReference type="AlphaFoldDB" id="A0A379DCJ9"/>
<organism evidence="3 4">
    <name type="scientific">Peptoniphilus indolicus</name>
    <dbReference type="NCBI Taxonomy" id="33030"/>
    <lineage>
        <taxon>Bacteria</taxon>
        <taxon>Bacillati</taxon>
        <taxon>Bacillota</taxon>
        <taxon>Tissierellia</taxon>
        <taxon>Tissierellales</taxon>
        <taxon>Peptoniphilaceae</taxon>
        <taxon>Peptoniphilus</taxon>
    </lineage>
</organism>
<dbReference type="Pfam" id="PF13173">
    <property type="entry name" value="AAA_14"/>
    <property type="match status" value="1"/>
</dbReference>
<sequence>MNYIKRNKYIKKIEGFIDKPIIKILTGMRRVGKSTLLKIISDEILVDVLPENKIHLNFESLELINIRDANSLLDYLLPIIKNTSGKIYFFFDEVQLVNGWERVINGINVDVDCDIYLTGSNSTLISSDLATLLAGRYVDFEIQPFTFSEFLEIFSYSGLSRDELFNHFIEFGGMPFLSFFGLDKESSFKYLGDVYNTVLIKDVLQYYDIRDIDVFNRILSYVTENIGHTFSANGIRNYFKSENRNISIDTILNYLEYCNRAFILKKVPRYDTVGKKLLKVDEKYFLTDHGFRQAKGFSNSRDIERVLENIVFIELLSRGYKVKIGKLKDREIDFIAENSEGIIYFQVTYLMESESTREREFGIYKQLNDNYPKYVLSMDKVDFSQDGIIHRNIIDFLMDV</sequence>
<evidence type="ECO:0000313" key="3">
    <source>
        <dbReference type="EMBL" id="SUB75285.1"/>
    </source>
</evidence>
<protein>
    <recommendedName>
        <fullName evidence="5">Archaeal ATPase</fullName>
    </recommendedName>
</protein>
<name>A0A379DCJ9_9FIRM</name>
<evidence type="ECO:0008006" key="5">
    <source>
        <dbReference type="Google" id="ProtNLM"/>
    </source>
</evidence>
<dbReference type="InterPro" id="IPR025420">
    <property type="entry name" value="DUF4143"/>
</dbReference>
<feature type="domain" description="DUF4143" evidence="2">
    <location>
        <begin position="201"/>
        <end position="347"/>
    </location>
</feature>
<dbReference type="Proteomes" id="UP000254777">
    <property type="component" value="Unassembled WGS sequence"/>
</dbReference>
<evidence type="ECO:0000313" key="4">
    <source>
        <dbReference type="Proteomes" id="UP000254777"/>
    </source>
</evidence>
<proteinExistence type="predicted"/>
<dbReference type="EMBL" id="UGTH01000001">
    <property type="protein sequence ID" value="SUB75285.1"/>
    <property type="molecule type" value="Genomic_DNA"/>
</dbReference>
<dbReference type="PANTHER" id="PTHR33295:SF20">
    <property type="entry name" value="ATPASE"/>
    <property type="match status" value="1"/>
</dbReference>
<dbReference type="InterPro" id="IPR027417">
    <property type="entry name" value="P-loop_NTPase"/>
</dbReference>
<evidence type="ECO:0000259" key="1">
    <source>
        <dbReference type="Pfam" id="PF13173"/>
    </source>
</evidence>
<evidence type="ECO:0000259" key="2">
    <source>
        <dbReference type="Pfam" id="PF13635"/>
    </source>
</evidence>
<reference evidence="3 4" key="1">
    <citation type="submission" date="2018-06" db="EMBL/GenBank/DDBJ databases">
        <authorList>
            <consortium name="Pathogen Informatics"/>
            <person name="Doyle S."/>
        </authorList>
    </citation>
    <scope>NUCLEOTIDE SEQUENCE [LARGE SCALE GENOMIC DNA]</scope>
    <source>
        <strain evidence="3 4">NCTC11088</strain>
    </source>
</reference>
<dbReference type="SUPFAM" id="SSF52540">
    <property type="entry name" value="P-loop containing nucleoside triphosphate hydrolases"/>
    <property type="match status" value="1"/>
</dbReference>
<feature type="domain" description="AAA" evidence="1">
    <location>
        <begin position="22"/>
        <end position="151"/>
    </location>
</feature>
<dbReference type="RefSeq" id="WP_004823434.1">
    <property type="nucleotide sequence ID" value="NZ_UGTH01000001.1"/>
</dbReference>
<dbReference type="PANTHER" id="PTHR33295">
    <property type="entry name" value="ATPASE"/>
    <property type="match status" value="1"/>
</dbReference>
<accession>A0A379DCJ9</accession>